<sequence length="57" mass="6453">MMADDECALVAENFDSFLDNNVDQDDHAKTHDNNARIVVFQANTDKNNNNAKEKNKV</sequence>
<organism evidence="1 2">
    <name type="scientific">Advenella mandrilli</name>
    <dbReference type="NCBI Taxonomy" id="2800330"/>
    <lineage>
        <taxon>Bacteria</taxon>
        <taxon>Pseudomonadati</taxon>
        <taxon>Pseudomonadota</taxon>
        <taxon>Betaproteobacteria</taxon>
        <taxon>Burkholderiales</taxon>
        <taxon>Alcaligenaceae</taxon>
    </lineage>
</organism>
<dbReference type="Proteomes" id="UP000635316">
    <property type="component" value="Unassembled WGS sequence"/>
</dbReference>
<evidence type="ECO:0000313" key="1">
    <source>
        <dbReference type="EMBL" id="MBK1780446.1"/>
    </source>
</evidence>
<name>A0ABS1EE57_9BURK</name>
<gene>
    <name evidence="1" type="ORF">JHL22_04375</name>
</gene>
<comment type="caution">
    <text evidence="1">The sequence shown here is derived from an EMBL/GenBank/DDBJ whole genome shotgun (WGS) entry which is preliminary data.</text>
</comment>
<accession>A0ABS1EE57</accession>
<evidence type="ECO:0000313" key="2">
    <source>
        <dbReference type="Proteomes" id="UP000635316"/>
    </source>
</evidence>
<protein>
    <submittedName>
        <fullName evidence="1">Uncharacterized protein</fullName>
    </submittedName>
</protein>
<dbReference type="RefSeq" id="WP_200234230.1">
    <property type="nucleotide sequence ID" value="NZ_JAENGP010000003.1"/>
</dbReference>
<dbReference type="EMBL" id="JAENGP010000003">
    <property type="protein sequence ID" value="MBK1780446.1"/>
    <property type="molecule type" value="Genomic_DNA"/>
</dbReference>
<keyword evidence="2" id="KW-1185">Reference proteome</keyword>
<reference evidence="1 2" key="1">
    <citation type="submission" date="2020-12" db="EMBL/GenBank/DDBJ databases">
        <authorList>
            <person name="Lu T."/>
            <person name="Wang Q."/>
            <person name="Han X."/>
        </authorList>
    </citation>
    <scope>NUCLEOTIDE SEQUENCE [LARGE SCALE GENOMIC DNA]</scope>
    <source>
        <strain evidence="1 2">WQ 585</strain>
    </source>
</reference>
<proteinExistence type="predicted"/>